<protein>
    <submittedName>
        <fullName evidence="2">Uncharacterized protein</fullName>
    </submittedName>
</protein>
<keyword evidence="3" id="KW-1185">Reference proteome</keyword>
<name>A0AAV2K070_KNICA</name>
<feature type="compositionally biased region" description="Acidic residues" evidence="1">
    <location>
        <begin position="178"/>
        <end position="211"/>
    </location>
</feature>
<proteinExistence type="predicted"/>
<gene>
    <name evidence="2" type="ORF">KC01_LOCUS12558</name>
</gene>
<feature type="compositionally biased region" description="Low complexity" evidence="1">
    <location>
        <begin position="145"/>
        <end position="163"/>
    </location>
</feature>
<evidence type="ECO:0000256" key="1">
    <source>
        <dbReference type="SAM" id="MobiDB-lite"/>
    </source>
</evidence>
<dbReference type="AlphaFoldDB" id="A0AAV2K070"/>
<dbReference type="EMBL" id="OZ035837">
    <property type="protein sequence ID" value="CAL1581843.1"/>
    <property type="molecule type" value="Genomic_DNA"/>
</dbReference>
<evidence type="ECO:0000313" key="3">
    <source>
        <dbReference type="Proteomes" id="UP001497482"/>
    </source>
</evidence>
<reference evidence="2 3" key="1">
    <citation type="submission" date="2024-04" db="EMBL/GenBank/DDBJ databases">
        <authorList>
            <person name="Waldvogel A.-M."/>
            <person name="Schoenle A."/>
        </authorList>
    </citation>
    <scope>NUCLEOTIDE SEQUENCE [LARGE SCALE GENOMIC DNA]</scope>
</reference>
<dbReference type="Proteomes" id="UP001497482">
    <property type="component" value="Chromosome 15"/>
</dbReference>
<evidence type="ECO:0000313" key="2">
    <source>
        <dbReference type="EMBL" id="CAL1581843.1"/>
    </source>
</evidence>
<feature type="region of interest" description="Disordered" evidence="1">
    <location>
        <begin position="145"/>
        <end position="226"/>
    </location>
</feature>
<organism evidence="2 3">
    <name type="scientific">Knipowitschia caucasica</name>
    <name type="common">Caucasian dwarf goby</name>
    <name type="synonym">Pomatoschistus caucasicus</name>
    <dbReference type="NCBI Taxonomy" id="637954"/>
    <lineage>
        <taxon>Eukaryota</taxon>
        <taxon>Metazoa</taxon>
        <taxon>Chordata</taxon>
        <taxon>Craniata</taxon>
        <taxon>Vertebrata</taxon>
        <taxon>Euteleostomi</taxon>
        <taxon>Actinopterygii</taxon>
        <taxon>Neopterygii</taxon>
        <taxon>Teleostei</taxon>
        <taxon>Neoteleostei</taxon>
        <taxon>Acanthomorphata</taxon>
        <taxon>Gobiaria</taxon>
        <taxon>Gobiiformes</taxon>
        <taxon>Gobioidei</taxon>
        <taxon>Gobiidae</taxon>
        <taxon>Gobiinae</taxon>
        <taxon>Knipowitschia</taxon>
    </lineage>
</organism>
<sequence>MQQMQRPFGSIGPPAFDLRHTRSGILIKEPSPIGVDRAWRWCIKRQLLCTKKHVRHPEALGKMADRRMSGSRPEGKEEERSSLEKKWLAMEFKLEKKHQKWVKKNSVGNYFRKKNATPCTPQEAAILTESVVAMIVKDMRPIAVSSSSSISSPPDESSESPPETWRGRGGRGGRVAEDEVDAGEDEVDAGEDEVDAGEDEVDAVEAEDNEGEAGGAGWREDEEEEEAAADHLQLTMKGSRIFNRGGELICRPDYNHLKQTKEMPCSN</sequence>
<accession>A0AAV2K070</accession>